<dbReference type="Proteomes" id="UP000823891">
    <property type="component" value="Unassembled WGS sequence"/>
</dbReference>
<organism evidence="2 3">
    <name type="scientific">Candidatus Eisenbergiella merdavium</name>
    <dbReference type="NCBI Taxonomy" id="2838551"/>
    <lineage>
        <taxon>Bacteria</taxon>
        <taxon>Bacillati</taxon>
        <taxon>Bacillota</taxon>
        <taxon>Clostridia</taxon>
        <taxon>Lachnospirales</taxon>
        <taxon>Lachnospiraceae</taxon>
        <taxon>Eisenbergiella</taxon>
    </lineage>
</organism>
<reference evidence="2" key="1">
    <citation type="journal article" date="2021" name="PeerJ">
        <title>Extensive microbial diversity within the chicken gut microbiome revealed by metagenomics and culture.</title>
        <authorList>
            <person name="Gilroy R."/>
            <person name="Ravi A."/>
            <person name="Getino M."/>
            <person name="Pursley I."/>
            <person name="Horton D.L."/>
            <person name="Alikhan N.F."/>
            <person name="Baker D."/>
            <person name="Gharbi K."/>
            <person name="Hall N."/>
            <person name="Watson M."/>
            <person name="Adriaenssens E.M."/>
            <person name="Foster-Nyarko E."/>
            <person name="Jarju S."/>
            <person name="Secka A."/>
            <person name="Antonio M."/>
            <person name="Oren A."/>
            <person name="Chaudhuri R.R."/>
            <person name="La Ragione R."/>
            <person name="Hildebrand F."/>
            <person name="Pallen M.J."/>
        </authorList>
    </citation>
    <scope>NUCLEOTIDE SEQUENCE</scope>
    <source>
        <strain evidence="2">USAMLcec2-132</strain>
    </source>
</reference>
<proteinExistence type="predicted"/>
<dbReference type="InterPro" id="IPR006059">
    <property type="entry name" value="SBP"/>
</dbReference>
<evidence type="ECO:0000313" key="3">
    <source>
        <dbReference type="Proteomes" id="UP000823891"/>
    </source>
</evidence>
<dbReference type="PROSITE" id="PS51257">
    <property type="entry name" value="PROKAR_LIPOPROTEIN"/>
    <property type="match status" value="1"/>
</dbReference>
<dbReference type="SUPFAM" id="SSF53850">
    <property type="entry name" value="Periplasmic binding protein-like II"/>
    <property type="match status" value="1"/>
</dbReference>
<sequence>MKFRKIAAVLLVAAMAVTTLAGCGAASASAAGDDKTVTIWAEGSDNVRVQLEKQIENFNETNTEGYVAKLEFITSGTGAQGLTDRIVAAKKAGQTNTDYDLVELSDASVTSYIEQGGEDMFVPVDTGKIPNYENLEVTASFRSDLLVPYRGTTVLLAYNSETVTNPPATAEELYQWIKDNPGRFAYNTPGSGGAGASFVLTGIYNFMEESALTSTDEANMEQWDQGFGLLEELHPYMYQSSGKVVYPNKNQGTLDLLANKEIDMTPAWADMVLSQQQQGTMPESIKLVQIEPAFTGNTVCFGMPQIGAKNDAAYAFINYMLSPEAQNIALESMAAIPVISFDLLNPELTRTISDLKIEAFRVSAIGELGTKLNEQWDAKIGTLE</sequence>
<gene>
    <name evidence="2" type="ORF">H9761_13695</name>
</gene>
<dbReference type="Gene3D" id="3.40.190.10">
    <property type="entry name" value="Periplasmic binding protein-like II"/>
    <property type="match status" value="2"/>
</dbReference>
<name>A0A9D2SS13_9FIRM</name>
<reference evidence="2" key="2">
    <citation type="submission" date="2021-04" db="EMBL/GenBank/DDBJ databases">
        <authorList>
            <person name="Gilroy R."/>
        </authorList>
    </citation>
    <scope>NUCLEOTIDE SEQUENCE</scope>
    <source>
        <strain evidence="2">USAMLcec2-132</strain>
    </source>
</reference>
<dbReference type="PANTHER" id="PTHR42779:SF1">
    <property type="entry name" value="PROTEIN YNJB"/>
    <property type="match status" value="1"/>
</dbReference>
<evidence type="ECO:0000256" key="1">
    <source>
        <dbReference type="SAM" id="SignalP"/>
    </source>
</evidence>
<accession>A0A9D2SS13</accession>
<dbReference type="Pfam" id="PF13416">
    <property type="entry name" value="SBP_bac_8"/>
    <property type="match status" value="1"/>
</dbReference>
<comment type="caution">
    <text evidence="2">The sequence shown here is derived from an EMBL/GenBank/DDBJ whole genome shotgun (WGS) entry which is preliminary data.</text>
</comment>
<feature type="chain" id="PRO_5039236623" evidence="1">
    <location>
        <begin position="22"/>
        <end position="384"/>
    </location>
</feature>
<dbReference type="EMBL" id="DWWS01000047">
    <property type="protein sequence ID" value="HJC24736.1"/>
    <property type="molecule type" value="Genomic_DNA"/>
</dbReference>
<feature type="signal peptide" evidence="1">
    <location>
        <begin position="1"/>
        <end position="21"/>
    </location>
</feature>
<dbReference type="PANTHER" id="PTHR42779">
    <property type="entry name" value="PROTEIN YNJB"/>
    <property type="match status" value="1"/>
</dbReference>
<keyword evidence="1" id="KW-0732">Signal</keyword>
<dbReference type="AlphaFoldDB" id="A0A9D2SS13"/>
<protein>
    <submittedName>
        <fullName evidence="2">Extracellular solute-binding protein</fullName>
    </submittedName>
</protein>
<evidence type="ECO:0000313" key="2">
    <source>
        <dbReference type="EMBL" id="HJC24736.1"/>
    </source>
</evidence>